<dbReference type="SMART" id="SM01117">
    <property type="entry name" value="Cyt-b5"/>
    <property type="match status" value="1"/>
</dbReference>
<dbReference type="GO" id="GO:0016020">
    <property type="term" value="C:membrane"/>
    <property type="evidence" value="ECO:0007669"/>
    <property type="project" value="UniProtKB-SubCell"/>
</dbReference>
<dbReference type="OrthoDB" id="260519at2759"/>
<keyword evidence="5" id="KW-0408">Iron</keyword>
<dbReference type="PROSITE" id="PS50255">
    <property type="entry name" value="CYTOCHROME_B5_2"/>
    <property type="match status" value="1"/>
</dbReference>
<evidence type="ECO:0000259" key="9">
    <source>
        <dbReference type="PROSITE" id="PS50255"/>
    </source>
</evidence>
<dbReference type="AlphaFoldDB" id="A0A3N4IJY9"/>
<comment type="subcellular location">
    <subcellularLocation>
        <location evidence="1">Membrane</location>
    </subcellularLocation>
</comment>
<dbReference type="InterPro" id="IPR036400">
    <property type="entry name" value="Cyt_B5-like_heme/steroid_sf"/>
</dbReference>
<dbReference type="InterPro" id="IPR050668">
    <property type="entry name" value="Cytochrome_b5"/>
</dbReference>
<gene>
    <name evidence="10" type="ORF">BJ508DRAFT_411738</name>
</gene>
<evidence type="ECO:0000256" key="1">
    <source>
        <dbReference type="ARBA" id="ARBA00004370"/>
    </source>
</evidence>
<dbReference type="InterPro" id="IPR001199">
    <property type="entry name" value="Cyt_B5-like_heme/steroid-bd"/>
</dbReference>
<dbReference type="Pfam" id="PF00173">
    <property type="entry name" value="Cyt-b5"/>
    <property type="match status" value="1"/>
</dbReference>
<evidence type="ECO:0000256" key="5">
    <source>
        <dbReference type="ARBA" id="ARBA00023004"/>
    </source>
</evidence>
<dbReference type="PANTHER" id="PTHR19359">
    <property type="entry name" value="CYTOCHROME B5"/>
    <property type="match status" value="1"/>
</dbReference>
<evidence type="ECO:0000313" key="10">
    <source>
        <dbReference type="EMBL" id="RPA85757.1"/>
    </source>
</evidence>
<evidence type="ECO:0000256" key="2">
    <source>
        <dbReference type="ARBA" id="ARBA00022617"/>
    </source>
</evidence>
<keyword evidence="11" id="KW-1185">Reference proteome</keyword>
<dbReference type="Proteomes" id="UP000275078">
    <property type="component" value="Unassembled WGS sequence"/>
</dbReference>
<evidence type="ECO:0000256" key="8">
    <source>
        <dbReference type="SAM" id="Phobius"/>
    </source>
</evidence>
<dbReference type="GO" id="GO:0020037">
    <property type="term" value="F:heme binding"/>
    <property type="evidence" value="ECO:0007669"/>
    <property type="project" value="TreeGrafter"/>
</dbReference>
<evidence type="ECO:0000256" key="6">
    <source>
        <dbReference type="ARBA" id="ARBA00023136"/>
    </source>
</evidence>
<evidence type="ECO:0000256" key="7">
    <source>
        <dbReference type="ARBA" id="ARBA00038168"/>
    </source>
</evidence>
<dbReference type="EMBL" id="ML119652">
    <property type="protein sequence ID" value="RPA85757.1"/>
    <property type="molecule type" value="Genomic_DNA"/>
</dbReference>
<comment type="similarity">
    <text evidence="7">Belongs to the cytochrome b5 family.</text>
</comment>
<evidence type="ECO:0000313" key="11">
    <source>
        <dbReference type="Proteomes" id="UP000275078"/>
    </source>
</evidence>
<dbReference type="GO" id="GO:0046872">
    <property type="term" value="F:metal ion binding"/>
    <property type="evidence" value="ECO:0007669"/>
    <property type="project" value="UniProtKB-KW"/>
</dbReference>
<keyword evidence="2" id="KW-0349">Heme</keyword>
<evidence type="ECO:0000256" key="4">
    <source>
        <dbReference type="ARBA" id="ARBA00022723"/>
    </source>
</evidence>
<accession>A0A3N4IJY9</accession>
<dbReference type="FunFam" id="3.10.120.10:FF:000002">
    <property type="entry name" value="Cytochrome b5 type B"/>
    <property type="match status" value="1"/>
</dbReference>
<protein>
    <submittedName>
        <fullName evidence="10">Cytochrome b5</fullName>
    </submittedName>
</protein>
<dbReference type="SUPFAM" id="SSF55856">
    <property type="entry name" value="Cytochrome b5-like heme/steroid binding domain"/>
    <property type="match status" value="1"/>
</dbReference>
<keyword evidence="3 8" id="KW-0812">Transmembrane</keyword>
<keyword evidence="4" id="KW-0479">Metal-binding</keyword>
<dbReference type="PRINTS" id="PR00363">
    <property type="entry name" value="CYTOCHROMEB5"/>
</dbReference>
<proteinExistence type="inferred from homology"/>
<reference evidence="10 11" key="1">
    <citation type="journal article" date="2018" name="Nat. Ecol. Evol.">
        <title>Pezizomycetes genomes reveal the molecular basis of ectomycorrhizal truffle lifestyle.</title>
        <authorList>
            <person name="Murat C."/>
            <person name="Payen T."/>
            <person name="Noel B."/>
            <person name="Kuo A."/>
            <person name="Morin E."/>
            <person name="Chen J."/>
            <person name="Kohler A."/>
            <person name="Krizsan K."/>
            <person name="Balestrini R."/>
            <person name="Da Silva C."/>
            <person name="Montanini B."/>
            <person name="Hainaut M."/>
            <person name="Levati E."/>
            <person name="Barry K.W."/>
            <person name="Belfiori B."/>
            <person name="Cichocki N."/>
            <person name="Clum A."/>
            <person name="Dockter R.B."/>
            <person name="Fauchery L."/>
            <person name="Guy J."/>
            <person name="Iotti M."/>
            <person name="Le Tacon F."/>
            <person name="Lindquist E.A."/>
            <person name="Lipzen A."/>
            <person name="Malagnac F."/>
            <person name="Mello A."/>
            <person name="Molinier V."/>
            <person name="Miyauchi S."/>
            <person name="Poulain J."/>
            <person name="Riccioni C."/>
            <person name="Rubini A."/>
            <person name="Sitrit Y."/>
            <person name="Splivallo R."/>
            <person name="Traeger S."/>
            <person name="Wang M."/>
            <person name="Zifcakova L."/>
            <person name="Wipf D."/>
            <person name="Zambonelli A."/>
            <person name="Paolocci F."/>
            <person name="Nowrousian M."/>
            <person name="Ottonello S."/>
            <person name="Baldrian P."/>
            <person name="Spatafora J.W."/>
            <person name="Henrissat B."/>
            <person name="Nagy L.G."/>
            <person name="Aury J.M."/>
            <person name="Wincker P."/>
            <person name="Grigoriev I.V."/>
            <person name="Bonfante P."/>
            <person name="Martin F.M."/>
        </authorList>
    </citation>
    <scope>NUCLEOTIDE SEQUENCE [LARGE SCALE GENOMIC DNA]</scope>
    <source>
        <strain evidence="10 11">RN42</strain>
    </source>
</reference>
<dbReference type="PANTHER" id="PTHR19359:SF95">
    <property type="entry name" value="CYTOCHROME B5 TYPE B"/>
    <property type="match status" value="1"/>
</dbReference>
<evidence type="ECO:0000256" key="3">
    <source>
        <dbReference type="ARBA" id="ARBA00022692"/>
    </source>
</evidence>
<organism evidence="10 11">
    <name type="scientific">Ascobolus immersus RN42</name>
    <dbReference type="NCBI Taxonomy" id="1160509"/>
    <lineage>
        <taxon>Eukaryota</taxon>
        <taxon>Fungi</taxon>
        <taxon>Dikarya</taxon>
        <taxon>Ascomycota</taxon>
        <taxon>Pezizomycotina</taxon>
        <taxon>Pezizomycetes</taxon>
        <taxon>Pezizales</taxon>
        <taxon>Ascobolaceae</taxon>
        <taxon>Ascobolus</taxon>
    </lineage>
</organism>
<keyword evidence="8" id="KW-1133">Transmembrane helix</keyword>
<dbReference type="Gene3D" id="3.10.120.10">
    <property type="entry name" value="Cytochrome b5-like heme/steroid binding domain"/>
    <property type="match status" value="1"/>
</dbReference>
<feature type="domain" description="Cytochrome b5 heme-binding" evidence="9">
    <location>
        <begin position="14"/>
        <end position="90"/>
    </location>
</feature>
<sequence length="134" mass="14833">MSDTTITGTEERELKVYTEEEVQKHNTPQDCWIICHGKVYDVSKWADEHPAGPELITDYAGFDLTDPFDEVNHSTEAHELLETLCVGRLPGSPKTKFRAKSAGATGSSLLGPFVLMTVVIIGVLVHLAKQNNYM</sequence>
<dbReference type="STRING" id="1160509.A0A3N4IJY9"/>
<name>A0A3N4IJY9_ASCIM</name>
<feature type="transmembrane region" description="Helical" evidence="8">
    <location>
        <begin position="109"/>
        <end position="128"/>
    </location>
</feature>
<keyword evidence="6 8" id="KW-0472">Membrane</keyword>